<organism evidence="2 3">
    <name type="scientific">Leptospira alexanderi serovar Manhao 3 str. L 60</name>
    <dbReference type="NCBI Taxonomy" id="1049759"/>
    <lineage>
        <taxon>Bacteria</taxon>
        <taxon>Pseudomonadati</taxon>
        <taxon>Spirochaetota</taxon>
        <taxon>Spirochaetia</taxon>
        <taxon>Leptospirales</taxon>
        <taxon>Leptospiraceae</taxon>
        <taxon>Leptospira</taxon>
    </lineage>
</organism>
<evidence type="ECO:0000313" key="2">
    <source>
        <dbReference type="EMBL" id="EQA61201.1"/>
    </source>
</evidence>
<name>V6HV39_9LEPT</name>
<reference evidence="2" key="1">
    <citation type="submission" date="2013-05" db="EMBL/GenBank/DDBJ databases">
        <authorList>
            <person name="Harkins D.M."/>
            <person name="Durkin A.S."/>
            <person name="Brinkac L.M."/>
            <person name="Haft D.H."/>
            <person name="Selengut J.D."/>
            <person name="Sanka R."/>
            <person name="DePew J."/>
            <person name="Purushe J."/>
            <person name="Hartskeerl R.A."/>
            <person name="Ahmed A."/>
            <person name="van der Linden H."/>
            <person name="Goris M.G.A."/>
            <person name="Vinetz J.M."/>
            <person name="Sutton G.G."/>
            <person name="Nierman W.C."/>
            <person name="Fouts D.E."/>
        </authorList>
    </citation>
    <scope>NUCLEOTIDE SEQUENCE [LARGE SCALE GENOMIC DNA]</scope>
    <source>
        <strain evidence="2">L 60</strain>
    </source>
</reference>
<evidence type="ECO:0000313" key="3">
    <source>
        <dbReference type="Proteomes" id="UP000018747"/>
    </source>
</evidence>
<accession>V6HV39</accession>
<dbReference type="EMBL" id="AHMT02000052">
    <property type="protein sequence ID" value="EQA61201.1"/>
    <property type="molecule type" value="Genomic_DNA"/>
</dbReference>
<sequence>MLYSKIQSFKFRTKSKSIGKKAAFYNKVFSFLFFLIFHFHSRFFNSLLINFREHLENYILSITTHQLRVSNSLQLFLNNQFL</sequence>
<keyword evidence="1" id="KW-1133">Transmembrane helix</keyword>
<gene>
    <name evidence="2" type="ORF">LEP1GSC062_1609</name>
</gene>
<comment type="caution">
    <text evidence="2">The sequence shown here is derived from an EMBL/GenBank/DDBJ whole genome shotgun (WGS) entry which is preliminary data.</text>
</comment>
<feature type="transmembrane region" description="Helical" evidence="1">
    <location>
        <begin position="21"/>
        <end position="40"/>
    </location>
</feature>
<protein>
    <submittedName>
        <fullName evidence="2">Uncharacterized protein</fullName>
    </submittedName>
</protein>
<keyword evidence="1" id="KW-0812">Transmembrane</keyword>
<keyword evidence="3" id="KW-1185">Reference proteome</keyword>
<keyword evidence="1" id="KW-0472">Membrane</keyword>
<dbReference type="Proteomes" id="UP000018747">
    <property type="component" value="Unassembled WGS sequence"/>
</dbReference>
<proteinExistence type="predicted"/>
<evidence type="ECO:0000256" key="1">
    <source>
        <dbReference type="SAM" id="Phobius"/>
    </source>
</evidence>
<dbReference type="AlphaFoldDB" id="V6HV39"/>